<evidence type="ECO:0000259" key="1">
    <source>
        <dbReference type="Pfam" id="PF13280"/>
    </source>
</evidence>
<organism evidence="2 3">
    <name type="scientific">Candidatus Cryptobacteroides faecipullorum</name>
    <dbReference type="NCBI Taxonomy" id="2840764"/>
    <lineage>
        <taxon>Bacteria</taxon>
        <taxon>Pseudomonadati</taxon>
        <taxon>Bacteroidota</taxon>
        <taxon>Bacteroidia</taxon>
        <taxon>Bacteroidales</taxon>
        <taxon>Candidatus Cryptobacteroides</taxon>
    </lineage>
</organism>
<protein>
    <submittedName>
        <fullName evidence="2">WYL domain-containing protein</fullName>
    </submittedName>
</protein>
<accession>A0A9D9I801</accession>
<gene>
    <name evidence="2" type="ORF">IAB99_06810</name>
</gene>
<evidence type="ECO:0000313" key="2">
    <source>
        <dbReference type="EMBL" id="MBO8467457.1"/>
    </source>
</evidence>
<name>A0A9D9I801_9BACT</name>
<reference evidence="2" key="1">
    <citation type="submission" date="2020-10" db="EMBL/GenBank/DDBJ databases">
        <authorList>
            <person name="Gilroy R."/>
        </authorList>
    </citation>
    <scope>NUCLEOTIDE SEQUENCE</scope>
    <source>
        <strain evidence="2">B1-15692</strain>
    </source>
</reference>
<dbReference type="EMBL" id="JADIMH010000038">
    <property type="protein sequence ID" value="MBO8467457.1"/>
    <property type="molecule type" value="Genomic_DNA"/>
</dbReference>
<dbReference type="PROSITE" id="PS52050">
    <property type="entry name" value="WYL"/>
    <property type="match status" value="1"/>
</dbReference>
<dbReference type="Pfam" id="PF13280">
    <property type="entry name" value="WYL"/>
    <property type="match status" value="1"/>
</dbReference>
<dbReference type="AlphaFoldDB" id="A0A9D9I801"/>
<evidence type="ECO:0000313" key="3">
    <source>
        <dbReference type="Proteomes" id="UP000823660"/>
    </source>
</evidence>
<comment type="caution">
    <text evidence="2">The sequence shown here is derived from an EMBL/GenBank/DDBJ whole genome shotgun (WGS) entry which is preliminary data.</text>
</comment>
<dbReference type="InterPro" id="IPR026881">
    <property type="entry name" value="WYL_dom"/>
</dbReference>
<proteinExistence type="predicted"/>
<dbReference type="Proteomes" id="UP000823660">
    <property type="component" value="Unassembled WGS sequence"/>
</dbReference>
<reference evidence="2" key="2">
    <citation type="journal article" date="2021" name="PeerJ">
        <title>Extensive microbial diversity within the chicken gut microbiome revealed by metagenomics and culture.</title>
        <authorList>
            <person name="Gilroy R."/>
            <person name="Ravi A."/>
            <person name="Getino M."/>
            <person name="Pursley I."/>
            <person name="Horton D.L."/>
            <person name="Alikhan N.F."/>
            <person name="Baker D."/>
            <person name="Gharbi K."/>
            <person name="Hall N."/>
            <person name="Watson M."/>
            <person name="Adriaenssens E.M."/>
            <person name="Foster-Nyarko E."/>
            <person name="Jarju S."/>
            <person name="Secka A."/>
            <person name="Antonio M."/>
            <person name="Oren A."/>
            <person name="Chaudhuri R.R."/>
            <person name="La Ragione R."/>
            <person name="Hildebrand F."/>
            <person name="Pallen M.J."/>
        </authorList>
    </citation>
    <scope>NUCLEOTIDE SEQUENCE</scope>
    <source>
        <strain evidence="2">B1-15692</strain>
    </source>
</reference>
<feature type="domain" description="WYL" evidence="1">
    <location>
        <begin position="27"/>
        <end position="90"/>
    </location>
</feature>
<sequence>MTDAMRRNLAGKRILHRKDRSCNIAFLQEAISAERTVILHGYSSSNSGDVSDRTIEPFMFVNGHTRIVGYDLEKSRNSVFNISRIGSVEILDCRWKNRADHKVVKTDIFGMSGEAPVHINIALNLRAKNILVEEYPDAAPILIPTGDADRWLLDTDVYSMKGIGRFYIGLAADIEIIDAPGLKDYAREYSEKYLLQ</sequence>